<keyword evidence="1" id="KW-1133">Transmembrane helix</keyword>
<protein>
    <submittedName>
        <fullName evidence="2">Uncharacterized protein</fullName>
    </submittedName>
</protein>
<feature type="transmembrane region" description="Helical" evidence="1">
    <location>
        <begin position="15"/>
        <end position="37"/>
    </location>
</feature>
<gene>
    <name evidence="2" type="ORF">ACJIZ3_015603</name>
</gene>
<comment type="caution">
    <text evidence="2">The sequence shown here is derived from an EMBL/GenBank/DDBJ whole genome shotgun (WGS) entry which is preliminary data.</text>
</comment>
<keyword evidence="1" id="KW-0812">Transmembrane</keyword>
<evidence type="ECO:0000313" key="2">
    <source>
        <dbReference type="EMBL" id="KAL3814335.1"/>
    </source>
</evidence>
<dbReference type="Proteomes" id="UP001634393">
    <property type="component" value="Unassembled WGS sequence"/>
</dbReference>
<evidence type="ECO:0000256" key="1">
    <source>
        <dbReference type="SAM" id="Phobius"/>
    </source>
</evidence>
<accession>A0ABD3RUQ0</accession>
<dbReference type="AlphaFoldDB" id="A0ABD3RUQ0"/>
<name>A0ABD3RUQ0_9LAMI</name>
<evidence type="ECO:0000313" key="3">
    <source>
        <dbReference type="Proteomes" id="UP001634393"/>
    </source>
</evidence>
<keyword evidence="1" id="KW-0472">Membrane</keyword>
<proteinExistence type="predicted"/>
<keyword evidence="3" id="KW-1185">Reference proteome</keyword>
<organism evidence="2 3">
    <name type="scientific">Penstemon smallii</name>
    <dbReference type="NCBI Taxonomy" id="265156"/>
    <lineage>
        <taxon>Eukaryota</taxon>
        <taxon>Viridiplantae</taxon>
        <taxon>Streptophyta</taxon>
        <taxon>Embryophyta</taxon>
        <taxon>Tracheophyta</taxon>
        <taxon>Spermatophyta</taxon>
        <taxon>Magnoliopsida</taxon>
        <taxon>eudicotyledons</taxon>
        <taxon>Gunneridae</taxon>
        <taxon>Pentapetalae</taxon>
        <taxon>asterids</taxon>
        <taxon>lamiids</taxon>
        <taxon>Lamiales</taxon>
        <taxon>Plantaginaceae</taxon>
        <taxon>Cheloneae</taxon>
        <taxon>Penstemon</taxon>
    </lineage>
</organism>
<dbReference type="EMBL" id="JBJXBP010000008">
    <property type="protein sequence ID" value="KAL3814335.1"/>
    <property type="molecule type" value="Genomic_DNA"/>
</dbReference>
<reference evidence="2 3" key="1">
    <citation type="submission" date="2024-12" db="EMBL/GenBank/DDBJ databases">
        <title>The unique morphological basis and parallel evolutionary history of personate flowers in Penstemon.</title>
        <authorList>
            <person name="Depatie T.H."/>
            <person name="Wessinger C.A."/>
        </authorList>
    </citation>
    <scope>NUCLEOTIDE SEQUENCE [LARGE SCALE GENOMIC DNA]</scope>
    <source>
        <strain evidence="2">WTNN_2</strain>
        <tissue evidence="2">Leaf</tissue>
    </source>
</reference>
<sequence>MLPESAIFSDNIGPIYTFFCMYAALLFLPLSILVGCIQELLVISPFFVSLSYVYRTTHFLNYRSISII</sequence>